<accession>A0A6G1C101</accession>
<dbReference type="AlphaFoldDB" id="A0A6G1C101"/>
<sequence length="124" mass="13570">MRMQGAERTTTSNEERRWWPSDGVACSRASTPGFSLGGSAFAFRLFRVAHWFVEPGVWLIGALAPGLELVRHCDRDRDNSLVSLPTKAGVWCAVIEKGHGMARDAGAPLLLHPDIRVTQKSGVI</sequence>
<proteinExistence type="predicted"/>
<dbReference type="EMBL" id="SPHZ02000011">
    <property type="protein sequence ID" value="KAF0894315.1"/>
    <property type="molecule type" value="Genomic_DNA"/>
</dbReference>
<evidence type="ECO:0000313" key="1">
    <source>
        <dbReference type="EMBL" id="KAF0894315.1"/>
    </source>
</evidence>
<name>A0A6G1C101_9ORYZ</name>
<dbReference type="Proteomes" id="UP000479710">
    <property type="component" value="Unassembled WGS sequence"/>
</dbReference>
<keyword evidence="2" id="KW-1185">Reference proteome</keyword>
<organism evidence="1 2">
    <name type="scientific">Oryza meyeriana var. granulata</name>
    <dbReference type="NCBI Taxonomy" id="110450"/>
    <lineage>
        <taxon>Eukaryota</taxon>
        <taxon>Viridiplantae</taxon>
        <taxon>Streptophyta</taxon>
        <taxon>Embryophyta</taxon>
        <taxon>Tracheophyta</taxon>
        <taxon>Spermatophyta</taxon>
        <taxon>Magnoliopsida</taxon>
        <taxon>Liliopsida</taxon>
        <taxon>Poales</taxon>
        <taxon>Poaceae</taxon>
        <taxon>BOP clade</taxon>
        <taxon>Oryzoideae</taxon>
        <taxon>Oryzeae</taxon>
        <taxon>Oryzinae</taxon>
        <taxon>Oryza</taxon>
        <taxon>Oryza meyeriana</taxon>
    </lineage>
</organism>
<reference evidence="1 2" key="1">
    <citation type="submission" date="2019-11" db="EMBL/GenBank/DDBJ databases">
        <title>Whole genome sequence of Oryza granulata.</title>
        <authorList>
            <person name="Li W."/>
        </authorList>
    </citation>
    <scope>NUCLEOTIDE SEQUENCE [LARGE SCALE GENOMIC DNA]</scope>
    <source>
        <strain evidence="2">cv. Menghai</strain>
        <tissue evidence="1">Leaf</tissue>
    </source>
</reference>
<protein>
    <submittedName>
        <fullName evidence="1">Uncharacterized protein</fullName>
    </submittedName>
</protein>
<gene>
    <name evidence="1" type="ORF">E2562_038284</name>
</gene>
<evidence type="ECO:0000313" key="2">
    <source>
        <dbReference type="Proteomes" id="UP000479710"/>
    </source>
</evidence>
<comment type="caution">
    <text evidence="1">The sequence shown here is derived from an EMBL/GenBank/DDBJ whole genome shotgun (WGS) entry which is preliminary data.</text>
</comment>